<dbReference type="EMBL" id="BJUK01000001">
    <property type="protein sequence ID" value="GEK45838.1"/>
    <property type="molecule type" value="Genomic_DNA"/>
</dbReference>
<dbReference type="Proteomes" id="UP000321275">
    <property type="component" value="Unassembled WGS sequence"/>
</dbReference>
<organism evidence="2 3">
    <name type="scientific">Bisbaumannia pacifica</name>
    <dbReference type="NCBI Taxonomy" id="77098"/>
    <lineage>
        <taxon>Bacteria</taxon>
        <taxon>Pseudomonadati</taxon>
        <taxon>Pseudomonadota</taxon>
        <taxon>Gammaproteobacteria</taxon>
        <taxon>Oceanospirillales</taxon>
        <taxon>Halomonadaceae</taxon>
        <taxon>Bisbaumannia</taxon>
    </lineage>
</organism>
<dbReference type="OrthoDB" id="1523552at2"/>
<keyword evidence="1" id="KW-0812">Transmembrane</keyword>
<dbReference type="Pfam" id="PF07386">
    <property type="entry name" value="DUF1499"/>
    <property type="match status" value="1"/>
</dbReference>
<feature type="transmembrane region" description="Helical" evidence="1">
    <location>
        <begin position="84"/>
        <end position="104"/>
    </location>
</feature>
<keyword evidence="3" id="KW-1185">Reference proteome</keyword>
<evidence type="ECO:0000256" key="1">
    <source>
        <dbReference type="SAM" id="Phobius"/>
    </source>
</evidence>
<feature type="transmembrane region" description="Helical" evidence="1">
    <location>
        <begin position="56"/>
        <end position="77"/>
    </location>
</feature>
<proteinExistence type="predicted"/>
<accession>A0A510X364</accession>
<keyword evidence="1" id="KW-0472">Membrane</keyword>
<evidence type="ECO:0008006" key="4">
    <source>
        <dbReference type="Google" id="ProtNLM"/>
    </source>
</evidence>
<reference evidence="2 3" key="1">
    <citation type="submission" date="2019-07" db="EMBL/GenBank/DDBJ databases">
        <title>Whole genome shotgun sequence of Halomonas pacifica NBRC 102220.</title>
        <authorList>
            <person name="Hosoyama A."/>
            <person name="Uohara A."/>
            <person name="Ohji S."/>
            <person name="Ichikawa N."/>
        </authorList>
    </citation>
    <scope>NUCLEOTIDE SEQUENCE [LARGE SCALE GENOMIC DNA]</scope>
    <source>
        <strain evidence="2 3">NBRC 102220</strain>
    </source>
</reference>
<keyword evidence="1" id="KW-1133">Transmembrane helix</keyword>
<dbReference type="RefSeq" id="WP_146800811.1">
    <property type="nucleotide sequence ID" value="NZ_BJUK01000001.1"/>
</dbReference>
<sequence length="254" mass="26967">MVVLEPYARGGPWPARLVTASLGLLALSLVSMAGAGPAYRLELIALGRAFELLRLGALLGVAAALLGLLTLGVGAWYRRPRAALVGILVLLAVAVTLLIPAQYLQLAQAVPPIHDITTDTADPPPFVALAAARAAAPNAVGYPRAFAAQQQRAYPDLAPLRLQAPPARILETAATLMHERGWEIAAVNATTLEATAATRWFGFRDDLVLRLTEDDDGVRVDMRSASRLGRSDLGTNAARIQAFLSALENRLGRD</sequence>
<dbReference type="InterPro" id="IPR010865">
    <property type="entry name" value="DUF1499"/>
</dbReference>
<comment type="caution">
    <text evidence="2">The sequence shown here is derived from an EMBL/GenBank/DDBJ whole genome shotgun (WGS) entry which is preliminary data.</text>
</comment>
<dbReference type="AlphaFoldDB" id="A0A510X364"/>
<name>A0A510X364_9GAMM</name>
<protein>
    <recommendedName>
        <fullName evidence="4">DUF1499 domain-containing protein</fullName>
    </recommendedName>
</protein>
<evidence type="ECO:0000313" key="3">
    <source>
        <dbReference type="Proteomes" id="UP000321275"/>
    </source>
</evidence>
<gene>
    <name evidence="2" type="ORF">HPA02_01210</name>
</gene>
<evidence type="ECO:0000313" key="2">
    <source>
        <dbReference type="EMBL" id="GEK45838.1"/>
    </source>
</evidence>